<dbReference type="SMART" id="SM00327">
    <property type="entry name" value="VWA"/>
    <property type="match status" value="1"/>
</dbReference>
<dbReference type="CDD" id="cd01450">
    <property type="entry name" value="vWFA_subfamily_ECM"/>
    <property type="match status" value="1"/>
</dbReference>
<dbReference type="PANTHER" id="PTHR24020">
    <property type="entry name" value="COLLAGEN ALPHA"/>
    <property type="match status" value="1"/>
</dbReference>
<evidence type="ECO:0000256" key="1">
    <source>
        <dbReference type="SAM" id="SignalP"/>
    </source>
</evidence>
<feature type="chain" id="PRO_5041922342" description="VWFA domain-containing protein" evidence="1">
    <location>
        <begin position="20"/>
        <end position="778"/>
    </location>
</feature>
<evidence type="ECO:0000259" key="2">
    <source>
        <dbReference type="PROSITE" id="PS50234"/>
    </source>
</evidence>
<evidence type="ECO:0000313" key="4">
    <source>
        <dbReference type="Proteomes" id="UP001208570"/>
    </source>
</evidence>
<reference evidence="3" key="1">
    <citation type="journal article" date="2023" name="Mol. Biol. Evol.">
        <title>Third-Generation Sequencing Reveals the Adaptive Role of the Epigenome in Three Deep-Sea Polychaetes.</title>
        <authorList>
            <person name="Perez M."/>
            <person name="Aroh O."/>
            <person name="Sun Y."/>
            <person name="Lan Y."/>
            <person name="Juniper S.K."/>
            <person name="Young C.R."/>
            <person name="Angers B."/>
            <person name="Qian P.Y."/>
        </authorList>
    </citation>
    <scope>NUCLEOTIDE SEQUENCE</scope>
    <source>
        <strain evidence="3">P08H-3</strain>
    </source>
</reference>
<dbReference type="Proteomes" id="UP001208570">
    <property type="component" value="Unassembled WGS sequence"/>
</dbReference>
<name>A0AAD9J2H7_9ANNE</name>
<dbReference type="SUPFAM" id="SSF53300">
    <property type="entry name" value="vWA-like"/>
    <property type="match status" value="1"/>
</dbReference>
<dbReference type="InterPro" id="IPR002035">
    <property type="entry name" value="VWF_A"/>
</dbReference>
<sequence>MKFLVILALTGLIISNVVAITEVCPPKPSMSVLNTITEDLDCDICSQIKIDDSDFYTKCGTLLTEMILDKLVDDCNRILETGKKAQIQWFWDDLNLACKAKSGLGSAYVKFDPPTCDCDPCVELAKASSEFMQLCAPELTECEICEILCKCRQVKNDYEQLWLFYQDLKEQCFDLTAENITVPLCDCDVCWLLFYETSDFMQKCGSNMDPIIRNKLLSSCESVMCDPLELANFKMNLELICERKLNLTFDFPQCACEECWLLFQTDSDFMKKCGYLMSEAMLMELMETCYDNMDTLDNFMKFLDDLESVCYTKVNGYFKKEWCHCLDCLLLEDPTKPIWEKCVKDLSDEEKKQNREDCLDAMENEDDFEQFKEDFVDSCPADGVTFPSCDCTRQDLCLVFVIDSSGSISLGQFGLELDFIRTVIQAFGDNIGPDKSQIGLIQFSTNSKLELSLCEEADQDIANDTLDYILNNKMNAGTHISKGILDMIADVDACCTGDEKQKYAIVLTDGYAPVNETTDAVNNTPADVTLIAIGFGGVNSNTLNIVARDIQDNVYKVDAVEDLSTLVDDLKSFDFHNEKIFDLTTEHSSRCFFRTILLASSSMRVIVSQLSLSRYWHSSSPIHFFRRVGFCLRESGRILAKRRTANSCCSSMLYGALFDMLLKIKRERNSDVFSSQGITLFLQIFIGKAQPFVFEPSWCQVQKSGSICSCTGENKRKYEIIMTDKVSYNTIVQAALSNTPDNITVFAIGFGDASFSRMVMLARNITENAYSVEAKPSG</sequence>
<dbReference type="PRINTS" id="PR00453">
    <property type="entry name" value="VWFADOMAIN"/>
</dbReference>
<dbReference type="InterPro" id="IPR036465">
    <property type="entry name" value="vWFA_dom_sf"/>
</dbReference>
<proteinExistence type="predicted"/>
<protein>
    <recommendedName>
        <fullName evidence="2">VWFA domain-containing protein</fullName>
    </recommendedName>
</protein>
<dbReference type="EMBL" id="JAODUP010000726">
    <property type="protein sequence ID" value="KAK2144838.1"/>
    <property type="molecule type" value="Genomic_DNA"/>
</dbReference>
<dbReference type="PROSITE" id="PS50234">
    <property type="entry name" value="VWFA"/>
    <property type="match status" value="1"/>
</dbReference>
<dbReference type="Gene3D" id="3.40.50.410">
    <property type="entry name" value="von Willebrand factor, type A domain"/>
    <property type="match status" value="1"/>
</dbReference>
<keyword evidence="4" id="KW-1185">Reference proteome</keyword>
<dbReference type="PANTHER" id="PTHR24020:SF20">
    <property type="entry name" value="PH DOMAIN-CONTAINING PROTEIN"/>
    <property type="match status" value="1"/>
</dbReference>
<organism evidence="3 4">
    <name type="scientific">Paralvinella palmiformis</name>
    <dbReference type="NCBI Taxonomy" id="53620"/>
    <lineage>
        <taxon>Eukaryota</taxon>
        <taxon>Metazoa</taxon>
        <taxon>Spiralia</taxon>
        <taxon>Lophotrochozoa</taxon>
        <taxon>Annelida</taxon>
        <taxon>Polychaeta</taxon>
        <taxon>Sedentaria</taxon>
        <taxon>Canalipalpata</taxon>
        <taxon>Terebellida</taxon>
        <taxon>Terebelliformia</taxon>
        <taxon>Alvinellidae</taxon>
        <taxon>Paralvinella</taxon>
    </lineage>
</organism>
<evidence type="ECO:0000313" key="3">
    <source>
        <dbReference type="EMBL" id="KAK2144838.1"/>
    </source>
</evidence>
<feature type="domain" description="VWFA" evidence="2">
    <location>
        <begin position="397"/>
        <end position="570"/>
    </location>
</feature>
<feature type="signal peptide" evidence="1">
    <location>
        <begin position="1"/>
        <end position="19"/>
    </location>
</feature>
<dbReference type="InterPro" id="IPR050525">
    <property type="entry name" value="ECM_Assembly_Org"/>
</dbReference>
<dbReference type="AlphaFoldDB" id="A0AAD9J2H7"/>
<keyword evidence="1" id="KW-0732">Signal</keyword>
<comment type="caution">
    <text evidence="3">The sequence shown here is derived from an EMBL/GenBank/DDBJ whole genome shotgun (WGS) entry which is preliminary data.</text>
</comment>
<gene>
    <name evidence="3" type="ORF">LSH36_726g01037</name>
</gene>
<dbReference type="Pfam" id="PF00092">
    <property type="entry name" value="VWA"/>
    <property type="match status" value="1"/>
</dbReference>
<accession>A0AAD9J2H7</accession>